<dbReference type="Proteomes" id="UP001153365">
    <property type="component" value="Unassembled WGS sequence"/>
</dbReference>
<reference evidence="2" key="1">
    <citation type="submission" date="2022-06" db="EMBL/GenBank/DDBJ databases">
        <authorList>
            <consortium name="SYNGENTA / RWTH Aachen University"/>
        </authorList>
    </citation>
    <scope>NUCLEOTIDE SEQUENCE</scope>
</reference>
<evidence type="ECO:0000313" key="3">
    <source>
        <dbReference type="Proteomes" id="UP001153365"/>
    </source>
</evidence>
<protein>
    <submittedName>
        <fullName evidence="2">Uncharacterized protein</fullName>
    </submittedName>
</protein>
<keyword evidence="3" id="KW-1185">Reference proteome</keyword>
<comment type="caution">
    <text evidence="2">The sequence shown here is derived from an EMBL/GenBank/DDBJ whole genome shotgun (WGS) entry which is preliminary data.</text>
</comment>
<dbReference type="AlphaFoldDB" id="A0AAV0BER7"/>
<accession>A0AAV0BER7</accession>
<name>A0AAV0BER7_PHAPC</name>
<gene>
    <name evidence="2" type="ORF">PPACK8108_LOCUS18650</name>
</gene>
<feature type="region of interest" description="Disordered" evidence="1">
    <location>
        <begin position="130"/>
        <end position="158"/>
    </location>
</feature>
<sequence>MRETSMDWLNQTERRLLENCVEKKSFGQEERERERLDDGNDNSLGKKGNGNKRLKFKSLSFRPRMRMRKRITINNPKLVVFSSVVRHLKLKWGTYKRGEGGVDDWVVGCILRLEAKEWGIVSMKTTERLKREGKGNKASFQRGKTRMTAPGAHDGDRC</sequence>
<feature type="region of interest" description="Disordered" evidence="1">
    <location>
        <begin position="26"/>
        <end position="52"/>
    </location>
</feature>
<evidence type="ECO:0000256" key="1">
    <source>
        <dbReference type="SAM" id="MobiDB-lite"/>
    </source>
</evidence>
<evidence type="ECO:0000313" key="2">
    <source>
        <dbReference type="EMBL" id="CAH7684480.1"/>
    </source>
</evidence>
<dbReference type="EMBL" id="CALTRL010005414">
    <property type="protein sequence ID" value="CAH7684480.1"/>
    <property type="molecule type" value="Genomic_DNA"/>
</dbReference>
<feature type="compositionally biased region" description="Basic and acidic residues" evidence="1">
    <location>
        <begin position="26"/>
        <end position="38"/>
    </location>
</feature>
<proteinExistence type="predicted"/>
<organism evidence="2 3">
    <name type="scientific">Phakopsora pachyrhizi</name>
    <name type="common">Asian soybean rust disease fungus</name>
    <dbReference type="NCBI Taxonomy" id="170000"/>
    <lineage>
        <taxon>Eukaryota</taxon>
        <taxon>Fungi</taxon>
        <taxon>Dikarya</taxon>
        <taxon>Basidiomycota</taxon>
        <taxon>Pucciniomycotina</taxon>
        <taxon>Pucciniomycetes</taxon>
        <taxon>Pucciniales</taxon>
        <taxon>Phakopsoraceae</taxon>
        <taxon>Phakopsora</taxon>
    </lineage>
</organism>